<dbReference type="OrthoDB" id="9770860at2"/>
<dbReference type="Proteomes" id="UP000269154">
    <property type="component" value="Unassembled WGS sequence"/>
</dbReference>
<evidence type="ECO:0000313" key="3">
    <source>
        <dbReference type="Proteomes" id="UP000269154"/>
    </source>
</evidence>
<dbReference type="AlphaFoldDB" id="A0A3N6P6B1"/>
<proteinExistence type="predicted"/>
<name>A0A3N6P6B1_9CYAN</name>
<comment type="caution">
    <text evidence="2">The sequence shown here is derived from an EMBL/GenBank/DDBJ whole genome shotgun (WGS) entry which is preliminary data.</text>
</comment>
<accession>A0A3N6P6B1</accession>
<gene>
    <name evidence="2" type="ORF">D5R40_23815</name>
</gene>
<organism evidence="2 3">
    <name type="scientific">Okeania hirsuta</name>
    <dbReference type="NCBI Taxonomy" id="1458930"/>
    <lineage>
        <taxon>Bacteria</taxon>
        <taxon>Bacillati</taxon>
        <taxon>Cyanobacteriota</taxon>
        <taxon>Cyanophyceae</taxon>
        <taxon>Oscillatoriophycideae</taxon>
        <taxon>Oscillatoriales</taxon>
        <taxon>Microcoleaceae</taxon>
        <taxon>Okeania</taxon>
    </lineage>
</organism>
<keyword evidence="3" id="KW-1185">Reference proteome</keyword>
<feature type="domain" description="Transposase DDE" evidence="1">
    <location>
        <begin position="20"/>
        <end position="67"/>
    </location>
</feature>
<protein>
    <recommendedName>
        <fullName evidence="1">Transposase DDE domain-containing protein</fullName>
    </recommendedName>
</protein>
<sequence>MLCLGWSDFFPLFSDNSIDKQTKKQAQLDERLRNHVEGKFGQAKRGFSLGKVMAKLSETSTTAIELRSAARSQLLF</sequence>
<evidence type="ECO:0000313" key="2">
    <source>
        <dbReference type="EMBL" id="RQH30649.1"/>
    </source>
</evidence>
<dbReference type="EMBL" id="RCBY01000176">
    <property type="protein sequence ID" value="RQH30649.1"/>
    <property type="molecule type" value="Genomic_DNA"/>
</dbReference>
<reference evidence="2 3" key="1">
    <citation type="journal article" date="2018" name="ACS Chem. Biol.">
        <title>Ketoreductase domain dysfunction expands chemodiversity: malyngamide biosynthesis in the cyanobacterium Okeania hirsuta.</title>
        <authorList>
            <person name="Moss N.A."/>
            <person name="Leao T."/>
            <person name="Rankin M."/>
            <person name="McCullough T.M."/>
            <person name="Qu P."/>
            <person name="Korobeynikov A."/>
            <person name="Smith J.L."/>
            <person name="Gerwick L."/>
            <person name="Gerwick W.H."/>
        </authorList>
    </citation>
    <scope>NUCLEOTIDE SEQUENCE [LARGE SCALE GENOMIC DNA]</scope>
    <source>
        <strain evidence="2 3">PAB10Feb10-1</strain>
    </source>
</reference>
<evidence type="ECO:0000259" key="1">
    <source>
        <dbReference type="Pfam" id="PF13586"/>
    </source>
</evidence>
<dbReference type="Pfam" id="PF13586">
    <property type="entry name" value="DDE_Tnp_1_2"/>
    <property type="match status" value="1"/>
</dbReference>
<dbReference type="InterPro" id="IPR025668">
    <property type="entry name" value="Tnp_DDE_dom"/>
</dbReference>